<dbReference type="EMBL" id="KN833714">
    <property type="protein sequence ID" value="KIK24688.1"/>
    <property type="molecule type" value="Genomic_DNA"/>
</dbReference>
<sequence length="54" mass="5818">MSHYVELAHGMQSHDCISSYALLCRNIPGNDACQPTTPPLACLPINPPTARTLP</sequence>
<evidence type="ECO:0000313" key="1">
    <source>
        <dbReference type="EMBL" id="KIK24688.1"/>
    </source>
</evidence>
<proteinExistence type="predicted"/>
<evidence type="ECO:0000313" key="2">
    <source>
        <dbReference type="Proteomes" id="UP000054018"/>
    </source>
</evidence>
<dbReference type="AlphaFoldDB" id="A0A0C9ZY95"/>
<dbReference type="Proteomes" id="UP000054018">
    <property type="component" value="Unassembled WGS sequence"/>
</dbReference>
<name>A0A0C9ZY95_9AGAM</name>
<keyword evidence="2" id="KW-1185">Reference proteome</keyword>
<organism evidence="1 2">
    <name type="scientific">Pisolithus microcarpus 441</name>
    <dbReference type="NCBI Taxonomy" id="765257"/>
    <lineage>
        <taxon>Eukaryota</taxon>
        <taxon>Fungi</taxon>
        <taxon>Dikarya</taxon>
        <taxon>Basidiomycota</taxon>
        <taxon>Agaricomycotina</taxon>
        <taxon>Agaricomycetes</taxon>
        <taxon>Agaricomycetidae</taxon>
        <taxon>Boletales</taxon>
        <taxon>Sclerodermatineae</taxon>
        <taxon>Pisolithaceae</taxon>
        <taxon>Pisolithus</taxon>
    </lineage>
</organism>
<dbReference type="HOGENOM" id="CLU_3056116_0_0_1"/>
<feature type="non-terminal residue" evidence="1">
    <location>
        <position position="54"/>
    </location>
</feature>
<reference evidence="2" key="2">
    <citation type="submission" date="2015-01" db="EMBL/GenBank/DDBJ databases">
        <title>Evolutionary Origins and Diversification of the Mycorrhizal Mutualists.</title>
        <authorList>
            <consortium name="DOE Joint Genome Institute"/>
            <consortium name="Mycorrhizal Genomics Consortium"/>
            <person name="Kohler A."/>
            <person name="Kuo A."/>
            <person name="Nagy L.G."/>
            <person name="Floudas D."/>
            <person name="Copeland A."/>
            <person name="Barry K.W."/>
            <person name="Cichocki N."/>
            <person name="Veneault-Fourrey C."/>
            <person name="LaButti K."/>
            <person name="Lindquist E.A."/>
            <person name="Lipzen A."/>
            <person name="Lundell T."/>
            <person name="Morin E."/>
            <person name="Murat C."/>
            <person name="Riley R."/>
            <person name="Ohm R."/>
            <person name="Sun H."/>
            <person name="Tunlid A."/>
            <person name="Henrissat B."/>
            <person name="Grigoriev I.V."/>
            <person name="Hibbett D.S."/>
            <person name="Martin F."/>
        </authorList>
    </citation>
    <scope>NUCLEOTIDE SEQUENCE [LARGE SCALE GENOMIC DNA]</scope>
    <source>
        <strain evidence="2">441</strain>
    </source>
</reference>
<reference evidence="1 2" key="1">
    <citation type="submission" date="2014-04" db="EMBL/GenBank/DDBJ databases">
        <authorList>
            <consortium name="DOE Joint Genome Institute"/>
            <person name="Kuo A."/>
            <person name="Kohler A."/>
            <person name="Costa M.D."/>
            <person name="Nagy L.G."/>
            <person name="Floudas D."/>
            <person name="Copeland A."/>
            <person name="Barry K.W."/>
            <person name="Cichocki N."/>
            <person name="Veneault-Fourrey C."/>
            <person name="LaButti K."/>
            <person name="Lindquist E.A."/>
            <person name="Lipzen A."/>
            <person name="Lundell T."/>
            <person name="Morin E."/>
            <person name="Murat C."/>
            <person name="Sun H."/>
            <person name="Tunlid A."/>
            <person name="Henrissat B."/>
            <person name="Grigoriev I.V."/>
            <person name="Hibbett D.S."/>
            <person name="Martin F."/>
            <person name="Nordberg H.P."/>
            <person name="Cantor M.N."/>
            <person name="Hua S.X."/>
        </authorList>
    </citation>
    <scope>NUCLEOTIDE SEQUENCE [LARGE SCALE GENOMIC DNA]</scope>
    <source>
        <strain evidence="1 2">441</strain>
    </source>
</reference>
<protein>
    <submittedName>
        <fullName evidence="1">Uncharacterized protein</fullName>
    </submittedName>
</protein>
<accession>A0A0C9ZY95</accession>
<gene>
    <name evidence="1" type="ORF">PISMIDRAFT_678058</name>
</gene>